<dbReference type="EMBL" id="JTFC01000012">
    <property type="protein sequence ID" value="RUS57715.1"/>
    <property type="molecule type" value="Genomic_DNA"/>
</dbReference>
<dbReference type="Proteomes" id="UP000288623">
    <property type="component" value="Unassembled WGS sequence"/>
</dbReference>
<reference evidence="2 3" key="1">
    <citation type="submission" date="2014-11" db="EMBL/GenBank/DDBJ databases">
        <title>Genome sequence and analysis of novel Kurthia sp.</title>
        <authorList>
            <person name="Lawson J.N."/>
            <person name="Gonzalez J.E."/>
            <person name="Rinauldi L."/>
            <person name="Xuan Z."/>
            <person name="Firman A."/>
            <person name="Shaddox L."/>
            <person name="Trudeau A."/>
            <person name="Shah S."/>
            <person name="Reiman D."/>
        </authorList>
    </citation>
    <scope>NUCLEOTIDE SEQUENCE [LARGE SCALE GENOMIC DNA]</scope>
    <source>
        <strain evidence="2 3">3B1D</strain>
    </source>
</reference>
<feature type="coiled-coil region" evidence="1">
    <location>
        <begin position="438"/>
        <end position="465"/>
    </location>
</feature>
<dbReference type="RefSeq" id="WP_126989654.1">
    <property type="nucleotide sequence ID" value="NZ_JTFC01000012.1"/>
</dbReference>
<evidence type="ECO:0000313" key="3">
    <source>
        <dbReference type="Proteomes" id="UP000288623"/>
    </source>
</evidence>
<dbReference type="AlphaFoldDB" id="A0A433RWR1"/>
<sequence>MEATWILHAFNALDGKNLRQVYSMYVEMTSLDLFGSAWNKELEAVMNNHVTRLASLSDDEIRLQLVLQLLQTTNQRAVHIEETQELELAYARILGATGEISIEPLIERFFQQLLEDTEHQWQHLKPIERSHIAKVLFDYSATFRADIREQVQQGLGMRQMTSRHLEQALTERGVAQGIEQLYQQFGVNIIPLIVNSVIDIKKIDVPLGFFTLATSENALAAVSSSFLTYRIANKSMKREMIPAILVQAVLPYILAGKPTVAPHLQTYSAQIATHYQTLKKSLQQLETQQQEAQLDIKMLTDMTVILKDKLQQERVHLLEAADALYLRLEKTAQLPDVAPYTQNVESLRQDIERLQRLQDTTVINQSLFDKMKAATKKLEHRTKVKTKERALSKELEKMAITMLQQQIPFDETLQLPYTAAKQQTASLQQEQKLVTEKLAQRTEKIQTVLRQYDKLEKQVFELETRYPHLRTP</sequence>
<organism evidence="2 3">
    <name type="scientific">Candidatus Kurthia intestinigallinarum</name>
    <dbReference type="NCBI Taxonomy" id="1562256"/>
    <lineage>
        <taxon>Bacteria</taxon>
        <taxon>Bacillati</taxon>
        <taxon>Bacillota</taxon>
        <taxon>Bacilli</taxon>
        <taxon>Bacillales</taxon>
        <taxon>Caryophanaceae</taxon>
        <taxon>Kurthia</taxon>
    </lineage>
</organism>
<dbReference type="OrthoDB" id="2456236at2"/>
<accession>A0A433RWR1</accession>
<name>A0A433RWR1_9BACL</name>
<comment type="caution">
    <text evidence="2">The sequence shown here is derived from an EMBL/GenBank/DDBJ whole genome shotgun (WGS) entry which is preliminary data.</text>
</comment>
<evidence type="ECO:0000313" key="2">
    <source>
        <dbReference type="EMBL" id="RUS57715.1"/>
    </source>
</evidence>
<keyword evidence="1" id="KW-0175">Coiled coil</keyword>
<protein>
    <submittedName>
        <fullName evidence="2">Uncharacterized protein</fullName>
    </submittedName>
</protein>
<evidence type="ECO:0000256" key="1">
    <source>
        <dbReference type="SAM" id="Coils"/>
    </source>
</evidence>
<keyword evidence="3" id="KW-1185">Reference proteome</keyword>
<gene>
    <name evidence="2" type="ORF">QI30_03935</name>
</gene>
<feature type="coiled-coil region" evidence="1">
    <location>
        <begin position="275"/>
        <end position="302"/>
    </location>
</feature>
<proteinExistence type="predicted"/>